<dbReference type="EMBL" id="JACHXG010000015">
    <property type="protein sequence ID" value="MBB3092042.1"/>
    <property type="molecule type" value="Genomic_DNA"/>
</dbReference>
<protein>
    <submittedName>
        <fullName evidence="3">Membrane protease YdiL (CAAX protease family)</fullName>
    </submittedName>
</protein>
<dbReference type="Proteomes" id="UP000577707">
    <property type="component" value="Unassembled WGS sequence"/>
</dbReference>
<dbReference type="AlphaFoldDB" id="A0A7W5A984"/>
<feature type="transmembrane region" description="Helical" evidence="1">
    <location>
        <begin position="46"/>
        <end position="65"/>
    </location>
</feature>
<proteinExistence type="predicted"/>
<accession>A0A7W5A984</accession>
<keyword evidence="3" id="KW-0378">Hydrolase</keyword>
<keyword evidence="3" id="KW-0645">Protease</keyword>
<dbReference type="GO" id="GO:0080120">
    <property type="term" value="P:CAAX-box protein maturation"/>
    <property type="evidence" value="ECO:0007669"/>
    <property type="project" value="UniProtKB-ARBA"/>
</dbReference>
<gene>
    <name evidence="3" type="ORF">FHS12_005019</name>
</gene>
<name>A0A7W5A984_9ACTN</name>
<comment type="caution">
    <text evidence="3">The sequence shown here is derived from an EMBL/GenBank/DDBJ whole genome shotgun (WGS) entry which is preliminary data.</text>
</comment>
<keyword evidence="4" id="KW-1185">Reference proteome</keyword>
<evidence type="ECO:0000256" key="1">
    <source>
        <dbReference type="SAM" id="Phobius"/>
    </source>
</evidence>
<organism evidence="3 4">
    <name type="scientific">Nocardioides albus</name>
    <dbReference type="NCBI Taxonomy" id="1841"/>
    <lineage>
        <taxon>Bacteria</taxon>
        <taxon>Bacillati</taxon>
        <taxon>Actinomycetota</taxon>
        <taxon>Actinomycetes</taxon>
        <taxon>Propionibacteriales</taxon>
        <taxon>Nocardioidaceae</taxon>
        <taxon>Nocardioides</taxon>
    </lineage>
</organism>
<feature type="transmembrane region" description="Helical" evidence="1">
    <location>
        <begin position="176"/>
        <end position="195"/>
    </location>
</feature>
<feature type="transmembrane region" description="Helical" evidence="1">
    <location>
        <begin position="118"/>
        <end position="140"/>
    </location>
</feature>
<keyword evidence="1" id="KW-1133">Transmembrane helix</keyword>
<keyword evidence="1" id="KW-0812">Transmembrane</keyword>
<dbReference type="RefSeq" id="WP_221209255.1">
    <property type="nucleotide sequence ID" value="NZ_BMQT01000014.1"/>
</dbReference>
<dbReference type="GO" id="GO:0006508">
    <property type="term" value="P:proteolysis"/>
    <property type="evidence" value="ECO:0007669"/>
    <property type="project" value="UniProtKB-KW"/>
</dbReference>
<reference evidence="3 4" key="1">
    <citation type="submission" date="2020-08" db="EMBL/GenBank/DDBJ databases">
        <title>Genomic Encyclopedia of Type Strains, Phase III (KMG-III): the genomes of soil and plant-associated and newly described type strains.</title>
        <authorList>
            <person name="Whitman W."/>
        </authorList>
    </citation>
    <scope>NUCLEOTIDE SEQUENCE [LARGE SCALE GENOMIC DNA]</scope>
    <source>
        <strain evidence="3 4">CECT 3302</strain>
    </source>
</reference>
<feature type="domain" description="CAAX prenyl protease 2/Lysostaphin resistance protein A-like" evidence="2">
    <location>
        <begin position="117"/>
        <end position="214"/>
    </location>
</feature>
<keyword evidence="1" id="KW-0472">Membrane</keyword>
<feature type="transmembrane region" description="Helical" evidence="1">
    <location>
        <begin position="226"/>
        <end position="246"/>
    </location>
</feature>
<feature type="transmembrane region" description="Helical" evidence="1">
    <location>
        <begin position="202"/>
        <end position="220"/>
    </location>
</feature>
<dbReference type="InterPro" id="IPR003675">
    <property type="entry name" value="Rce1/LyrA-like_dom"/>
</dbReference>
<feature type="transmembrane region" description="Helical" evidence="1">
    <location>
        <begin position="85"/>
        <end position="106"/>
    </location>
</feature>
<dbReference type="GO" id="GO:0004175">
    <property type="term" value="F:endopeptidase activity"/>
    <property type="evidence" value="ECO:0007669"/>
    <property type="project" value="UniProtKB-ARBA"/>
</dbReference>
<feature type="transmembrane region" description="Helical" evidence="1">
    <location>
        <begin position="152"/>
        <end position="170"/>
    </location>
</feature>
<evidence type="ECO:0000259" key="2">
    <source>
        <dbReference type="Pfam" id="PF02517"/>
    </source>
</evidence>
<evidence type="ECO:0000313" key="3">
    <source>
        <dbReference type="EMBL" id="MBB3092042.1"/>
    </source>
</evidence>
<feature type="transmembrane region" description="Helical" evidence="1">
    <location>
        <begin position="20"/>
        <end position="40"/>
    </location>
</feature>
<dbReference type="Pfam" id="PF02517">
    <property type="entry name" value="Rce1-like"/>
    <property type="match status" value="1"/>
</dbReference>
<evidence type="ECO:0000313" key="4">
    <source>
        <dbReference type="Proteomes" id="UP000577707"/>
    </source>
</evidence>
<sequence length="249" mass="26102">MTTTPTQTTRAPARVATALIVWFLGSALGAGVLLAVQPMIGLDPELFVLVMLAPAVGAAAAWPLIRGREPWATPSVSSQRLATSLLVALAVVVAYFVVVSVARGSAPTVPSQVGGAPVAVFILLQALGALTEEIGFRGVLLHGLQRWLSRPVSAIVTGVLFGLWHVQYYGLPLLQLAAFILGAVVLTLTMAYVMTGSFWQRMATCTLIHLGANLALAFVGDDKVQMTTFAAAILAGGLVAALFAYARRH</sequence>